<proteinExistence type="predicted"/>
<accession>A0AAU8CEL1</accession>
<name>A0AAU8CEL1_9EURY</name>
<dbReference type="AlphaFoldDB" id="A0AAU8CEL1"/>
<gene>
    <name evidence="3" type="ORF">ABSL23_04020</name>
</gene>
<evidence type="ECO:0000256" key="1">
    <source>
        <dbReference type="SAM" id="MobiDB-lite"/>
    </source>
</evidence>
<dbReference type="RefSeq" id="WP_353634801.1">
    <property type="nucleotide sequence ID" value="NZ_CP159204.1"/>
</dbReference>
<evidence type="ECO:0000259" key="2">
    <source>
        <dbReference type="Pfam" id="PF23951"/>
    </source>
</evidence>
<feature type="compositionally biased region" description="Low complexity" evidence="1">
    <location>
        <begin position="413"/>
        <end position="477"/>
    </location>
</feature>
<feature type="domain" description="DUF7282" evidence="2">
    <location>
        <begin position="281"/>
        <end position="404"/>
    </location>
</feature>
<evidence type="ECO:0000313" key="3">
    <source>
        <dbReference type="EMBL" id="XCF17189.1"/>
    </source>
</evidence>
<dbReference type="InterPro" id="IPR055706">
    <property type="entry name" value="Slg1/2_DUF7282"/>
</dbReference>
<sequence>MHRHTVAVLAVVGALLLWGGAAAAVQAPATQTPGERVDGVVADAVQENQTQNASVAFGDQNTSDATVTVQNVTVPDGGYVAVHDSTLLDGDAVGSVVGVSEYLDAGTHENVTVTLYEGVAGADFSNASAPNASETLVAMPHLETSNNTTYDFVASNGSQDGAYVTDGDAVVDAGNVSFDLDRGVVVDSLDAPAYAATNTTVTVNATVENTADENRTEDVAFRLGGGGLDVVAHQNVTVGAGETANVFFDVNTTGVSEGEYAHAVTTYNSSAFGAVTVTDNATVAFDEQATDGSNVSVSDVFVPESGYVAVHDSTLSDGDAVGSVVGVSEYLAAGYHENVSVTLFEGVEGATFDGRELADNETLVAMPHLETSNNTTYDFVASNGSQDGPYVTDGGAVVDAGNVTLVADDGGDDNQTTTTTDTTTSDTNTTTADGETNTTTADGETNTTTADGGMNTTTADGETDATTAGSGTDATTANGEPTAA</sequence>
<feature type="domain" description="DUF7282" evidence="2">
    <location>
        <begin position="53"/>
        <end position="176"/>
    </location>
</feature>
<feature type="region of interest" description="Disordered" evidence="1">
    <location>
        <begin position="405"/>
        <end position="484"/>
    </location>
</feature>
<dbReference type="GeneID" id="91108287"/>
<organism evidence="3">
    <name type="scientific">Halobacterium sp. NMX12-1</name>
    <dbReference type="NCBI Taxonomy" id="3166650"/>
    <lineage>
        <taxon>Archaea</taxon>
        <taxon>Methanobacteriati</taxon>
        <taxon>Methanobacteriota</taxon>
        <taxon>Stenosarchaea group</taxon>
        <taxon>Halobacteria</taxon>
        <taxon>Halobacteriales</taxon>
        <taxon>Halobacteriaceae</taxon>
        <taxon>Halobacterium</taxon>
    </lineage>
</organism>
<reference evidence="3" key="1">
    <citation type="submission" date="2024-06" db="EMBL/GenBank/DDBJ databases">
        <title>Genome Sequence of an extremely halophilic archaeon isolated from Permian era halite, Salado Formation, Carlsbad, New Mexico: Halobacterium sp. strain NMX12-1.</title>
        <authorList>
            <person name="Sotoa L."/>
            <person name="DasSarma P."/>
            <person name="Anton B.P."/>
            <person name="Vincze T."/>
            <person name="Verma I."/>
            <person name="Eralp B."/>
            <person name="Powers D.W."/>
            <person name="Dozier B.L."/>
            <person name="Roberts R.J."/>
            <person name="DasSarma S."/>
        </authorList>
    </citation>
    <scope>NUCLEOTIDE SEQUENCE</scope>
    <source>
        <strain evidence="3">NMX12-1</strain>
    </source>
</reference>
<dbReference type="EMBL" id="CP159204">
    <property type="protein sequence ID" value="XCF17189.1"/>
    <property type="molecule type" value="Genomic_DNA"/>
</dbReference>
<dbReference type="Pfam" id="PF23951">
    <property type="entry name" value="DUF7282"/>
    <property type="match status" value="2"/>
</dbReference>
<dbReference type="KEGG" id="hanx:ABSL23_04020"/>
<protein>
    <recommendedName>
        <fullName evidence="2">DUF7282 domain-containing protein</fullName>
    </recommendedName>
</protein>